<dbReference type="EMBL" id="BAAAZI010000011">
    <property type="protein sequence ID" value="GAA4144299.1"/>
    <property type="molecule type" value="Genomic_DNA"/>
</dbReference>
<organism evidence="1 2">
    <name type="scientific">Sphingobacterium kyonggiense</name>
    <dbReference type="NCBI Taxonomy" id="714075"/>
    <lineage>
        <taxon>Bacteria</taxon>
        <taxon>Pseudomonadati</taxon>
        <taxon>Bacteroidota</taxon>
        <taxon>Sphingobacteriia</taxon>
        <taxon>Sphingobacteriales</taxon>
        <taxon>Sphingobacteriaceae</taxon>
        <taxon>Sphingobacterium</taxon>
    </lineage>
</organism>
<proteinExistence type="predicted"/>
<dbReference type="Pfam" id="PF19420">
    <property type="entry name" value="DDAH_eukar"/>
    <property type="match status" value="1"/>
</dbReference>
<dbReference type="PANTHER" id="PTHR43224">
    <property type="entry name" value="AMIDINOTRANSFERASE"/>
    <property type="match status" value="1"/>
</dbReference>
<comment type="caution">
    <text evidence="1">The sequence shown here is derived from an EMBL/GenBank/DDBJ whole genome shotgun (WGS) entry which is preliminary data.</text>
</comment>
<dbReference type="PANTHER" id="PTHR43224:SF1">
    <property type="entry name" value="AMIDINOTRANSFERASE"/>
    <property type="match status" value="1"/>
</dbReference>
<dbReference type="PIRSF" id="PIRSF028188">
    <property type="entry name" value="Amdntrnsf_FN0238"/>
    <property type="match status" value="1"/>
</dbReference>
<protein>
    <submittedName>
        <fullName evidence="1">Arginine deiminase-related protein</fullName>
    </submittedName>
</protein>
<dbReference type="SUPFAM" id="SSF55909">
    <property type="entry name" value="Pentein"/>
    <property type="match status" value="1"/>
</dbReference>
<reference evidence="2" key="1">
    <citation type="journal article" date="2019" name="Int. J. Syst. Evol. Microbiol.">
        <title>The Global Catalogue of Microorganisms (GCM) 10K type strain sequencing project: providing services to taxonomists for standard genome sequencing and annotation.</title>
        <authorList>
            <consortium name="The Broad Institute Genomics Platform"/>
            <consortium name="The Broad Institute Genome Sequencing Center for Infectious Disease"/>
            <person name="Wu L."/>
            <person name="Ma J."/>
        </authorList>
    </citation>
    <scope>NUCLEOTIDE SEQUENCE [LARGE SCALE GENOMIC DNA]</scope>
    <source>
        <strain evidence="2">JCM 16704</strain>
    </source>
</reference>
<keyword evidence="2" id="KW-1185">Reference proteome</keyword>
<dbReference type="Proteomes" id="UP001500101">
    <property type="component" value="Unassembled WGS sequence"/>
</dbReference>
<dbReference type="Gene3D" id="3.75.10.10">
    <property type="entry name" value="L-arginine/glycine Amidinotransferase, Chain A"/>
    <property type="match status" value="1"/>
</dbReference>
<dbReference type="NCBIfam" id="NF046062">
    <property type="entry name" value="citrull_CtlX"/>
    <property type="match status" value="1"/>
</dbReference>
<evidence type="ECO:0000313" key="1">
    <source>
        <dbReference type="EMBL" id="GAA4144299.1"/>
    </source>
</evidence>
<evidence type="ECO:0000313" key="2">
    <source>
        <dbReference type="Proteomes" id="UP001500101"/>
    </source>
</evidence>
<dbReference type="InterPro" id="IPR014541">
    <property type="entry name" value="Amdntrnsf_FN0238"/>
</dbReference>
<accession>A0ABP7YZS7</accession>
<dbReference type="RefSeq" id="WP_344675298.1">
    <property type="nucleotide sequence ID" value="NZ_BAAAZI010000011.1"/>
</dbReference>
<name>A0ABP7YZS7_9SPHI</name>
<sequence>MQTTDTIMMVRPYEFRMNEETAVNNYFQEEEVKTDRLDDLALAEFDNFVKTLENAGIRVIVVQDSGKFDTPDSIFPNNVISFRKNHAILYPMYAENRQRERNLNYLGKLEQAGIHFDKLTDYTYFEDQKLYLEGTGSMVLDRVNRIAYCSLSDRADIQVLNIFCEDQNYSPMAFHATQDVEGKQLPIYHTNVMMCVGTNFCLICLDSVKSPEEKAMLVNKFQETKKDIIEISEAQMHRFAGNMLEVQNKDGEPFICMSSQAFESLDDEQVKTLEKHGQLLHAPLFSIEKYGGGSARCMMAEVFYQ</sequence>
<gene>
    <name evidence="1" type="ORF">GCM10022216_27080</name>
</gene>